<organism evidence="1 2">
    <name type="scientific">Cuscuta australis</name>
    <dbReference type="NCBI Taxonomy" id="267555"/>
    <lineage>
        <taxon>Eukaryota</taxon>
        <taxon>Viridiplantae</taxon>
        <taxon>Streptophyta</taxon>
        <taxon>Embryophyta</taxon>
        <taxon>Tracheophyta</taxon>
        <taxon>Spermatophyta</taxon>
        <taxon>Magnoliopsida</taxon>
        <taxon>eudicotyledons</taxon>
        <taxon>Gunneridae</taxon>
        <taxon>Pentapetalae</taxon>
        <taxon>asterids</taxon>
        <taxon>lamiids</taxon>
        <taxon>Solanales</taxon>
        <taxon>Convolvulaceae</taxon>
        <taxon>Cuscuteae</taxon>
        <taxon>Cuscuta</taxon>
        <taxon>Cuscuta subgen. Grammica</taxon>
        <taxon>Cuscuta sect. Cleistogrammica</taxon>
    </lineage>
</organism>
<evidence type="ECO:0008006" key="3">
    <source>
        <dbReference type="Google" id="ProtNLM"/>
    </source>
</evidence>
<reference evidence="1 2" key="1">
    <citation type="submission" date="2018-06" db="EMBL/GenBank/DDBJ databases">
        <title>The Genome of Cuscuta australis (Dodder) Provides Insight into the Evolution of Plant Parasitism.</title>
        <authorList>
            <person name="Liu H."/>
        </authorList>
    </citation>
    <scope>NUCLEOTIDE SEQUENCE [LARGE SCALE GENOMIC DNA]</scope>
    <source>
        <strain evidence="2">cv. Yunnan</strain>
        <tissue evidence="1">Vines</tissue>
    </source>
</reference>
<protein>
    <recommendedName>
        <fullName evidence="3">Ubiquitin-like protease family profile domain-containing protein</fullName>
    </recommendedName>
</protein>
<sequence length="253" mass="28927">MQLPGKDEVLFKCGDLVLNRGDLMTLHSGEHISHLVLDAWSTILNHKEVYRSVDSPARFYAKSYKCLYTSEGALPDESHAFGSFCDALDAYWTSTTPINAYLLFIPIMQFKWCYCVCVNTKGSRLEVLDLSSSCTRVDDKYEDMPAKLRDMLVQFFKNEGMEGKLKRLSTQRPTRLKMPWREPTSIHEYGVATMRHMEIYMGLGVKGWDCGLSREDQKAFNALRLKYCACIVLAEVNEMKDENITKAKNFVAA</sequence>
<proteinExistence type="predicted"/>
<comment type="caution">
    <text evidence="1">The sequence shown here is derived from an EMBL/GenBank/DDBJ whole genome shotgun (WGS) entry which is preliminary data.</text>
</comment>
<accession>A0A328DKZ6</accession>
<name>A0A328DKZ6_9ASTE</name>
<dbReference type="Proteomes" id="UP000249390">
    <property type="component" value="Unassembled WGS sequence"/>
</dbReference>
<dbReference type="Gene3D" id="3.40.395.10">
    <property type="entry name" value="Adenoviral Proteinase, Chain A"/>
    <property type="match status" value="1"/>
</dbReference>
<evidence type="ECO:0000313" key="1">
    <source>
        <dbReference type="EMBL" id="RAL44821.1"/>
    </source>
</evidence>
<gene>
    <name evidence="1" type="ORF">DM860_003580</name>
</gene>
<dbReference type="AlphaFoldDB" id="A0A328DKZ6"/>
<evidence type="ECO:0000313" key="2">
    <source>
        <dbReference type="Proteomes" id="UP000249390"/>
    </source>
</evidence>
<keyword evidence="2" id="KW-1185">Reference proteome</keyword>
<dbReference type="EMBL" id="NQVE01000142">
    <property type="protein sequence ID" value="RAL44821.1"/>
    <property type="molecule type" value="Genomic_DNA"/>
</dbReference>